<evidence type="ECO:0000313" key="2">
    <source>
        <dbReference type="EMBL" id="KAL0307878.1"/>
    </source>
</evidence>
<comment type="caution">
    <text evidence="2">The sequence shown here is derived from an EMBL/GenBank/DDBJ whole genome shotgun (WGS) entry which is preliminary data.</text>
</comment>
<sequence>MGVGGWLGNELSTRLSTGLKAVPRAGSGAAGAAHGGAMPQGGAGLEVMPARGSAWPALSTYSRSS</sequence>
<dbReference type="EMBL" id="JACGWK010000055">
    <property type="protein sequence ID" value="KAL0307878.1"/>
    <property type="molecule type" value="Genomic_DNA"/>
</dbReference>
<organism evidence="2">
    <name type="scientific">Sesamum angustifolium</name>
    <dbReference type="NCBI Taxonomy" id="2727405"/>
    <lineage>
        <taxon>Eukaryota</taxon>
        <taxon>Viridiplantae</taxon>
        <taxon>Streptophyta</taxon>
        <taxon>Embryophyta</taxon>
        <taxon>Tracheophyta</taxon>
        <taxon>Spermatophyta</taxon>
        <taxon>Magnoliopsida</taxon>
        <taxon>eudicotyledons</taxon>
        <taxon>Gunneridae</taxon>
        <taxon>Pentapetalae</taxon>
        <taxon>asterids</taxon>
        <taxon>lamiids</taxon>
        <taxon>Lamiales</taxon>
        <taxon>Pedaliaceae</taxon>
        <taxon>Sesamum</taxon>
    </lineage>
</organism>
<feature type="compositionally biased region" description="Low complexity" evidence="1">
    <location>
        <begin position="25"/>
        <end position="37"/>
    </location>
</feature>
<gene>
    <name evidence="2" type="ORF">Sangu_3005800</name>
</gene>
<name>A0AAW2KMX4_9LAMI</name>
<accession>A0AAW2KMX4</accession>
<evidence type="ECO:0000256" key="1">
    <source>
        <dbReference type="SAM" id="MobiDB-lite"/>
    </source>
</evidence>
<reference evidence="2" key="2">
    <citation type="journal article" date="2024" name="Plant">
        <title>Genomic evolution and insights into agronomic trait innovations of Sesamum species.</title>
        <authorList>
            <person name="Miao H."/>
            <person name="Wang L."/>
            <person name="Qu L."/>
            <person name="Liu H."/>
            <person name="Sun Y."/>
            <person name="Le M."/>
            <person name="Wang Q."/>
            <person name="Wei S."/>
            <person name="Zheng Y."/>
            <person name="Lin W."/>
            <person name="Duan Y."/>
            <person name="Cao H."/>
            <person name="Xiong S."/>
            <person name="Wang X."/>
            <person name="Wei L."/>
            <person name="Li C."/>
            <person name="Ma Q."/>
            <person name="Ju M."/>
            <person name="Zhao R."/>
            <person name="Li G."/>
            <person name="Mu C."/>
            <person name="Tian Q."/>
            <person name="Mei H."/>
            <person name="Zhang T."/>
            <person name="Gao T."/>
            <person name="Zhang H."/>
        </authorList>
    </citation>
    <scope>NUCLEOTIDE SEQUENCE</scope>
    <source>
        <strain evidence="2">G01</strain>
    </source>
</reference>
<feature type="region of interest" description="Disordered" evidence="1">
    <location>
        <begin position="24"/>
        <end position="44"/>
    </location>
</feature>
<protein>
    <submittedName>
        <fullName evidence="2">Uncharacterized protein</fullName>
    </submittedName>
</protein>
<proteinExistence type="predicted"/>
<dbReference type="AlphaFoldDB" id="A0AAW2KMX4"/>
<reference evidence="2" key="1">
    <citation type="submission" date="2020-06" db="EMBL/GenBank/DDBJ databases">
        <authorList>
            <person name="Li T."/>
            <person name="Hu X."/>
            <person name="Zhang T."/>
            <person name="Song X."/>
            <person name="Zhang H."/>
            <person name="Dai N."/>
            <person name="Sheng W."/>
            <person name="Hou X."/>
            <person name="Wei L."/>
        </authorList>
    </citation>
    <scope>NUCLEOTIDE SEQUENCE</scope>
    <source>
        <strain evidence="2">G01</strain>
        <tissue evidence="2">Leaf</tissue>
    </source>
</reference>